<dbReference type="OrthoDB" id="115153at2759"/>
<organism evidence="6 7">
    <name type="scientific">Phytophthora cactorum</name>
    <dbReference type="NCBI Taxonomy" id="29920"/>
    <lineage>
        <taxon>Eukaryota</taxon>
        <taxon>Sar</taxon>
        <taxon>Stramenopiles</taxon>
        <taxon>Oomycota</taxon>
        <taxon>Peronosporomycetes</taxon>
        <taxon>Peronosporales</taxon>
        <taxon>Peronosporaceae</taxon>
        <taxon>Phytophthora</taxon>
    </lineage>
</organism>
<evidence type="ECO:0000313" key="2">
    <source>
        <dbReference type="EMBL" id="KAG2903687.1"/>
    </source>
</evidence>
<dbReference type="Proteomes" id="UP000735874">
    <property type="component" value="Unassembled WGS sequence"/>
</dbReference>
<evidence type="ECO:0000313" key="7">
    <source>
        <dbReference type="Proteomes" id="UP000251314"/>
    </source>
</evidence>
<dbReference type="Proteomes" id="UP000774804">
    <property type="component" value="Unassembled WGS sequence"/>
</dbReference>
<dbReference type="Proteomes" id="UP000736787">
    <property type="component" value="Unassembled WGS sequence"/>
</dbReference>
<dbReference type="AlphaFoldDB" id="A0A329RHT0"/>
<keyword evidence="7" id="KW-1185">Reference proteome</keyword>
<dbReference type="EMBL" id="MJFZ01000904">
    <property type="protein sequence ID" value="RAW24313.1"/>
    <property type="molecule type" value="Genomic_DNA"/>
</dbReference>
<accession>A0A329RHT0</accession>
<protein>
    <submittedName>
        <fullName evidence="6">Uncharacterized protein</fullName>
    </submittedName>
</protein>
<evidence type="ECO:0000313" key="6">
    <source>
        <dbReference type="EMBL" id="RAW24313.1"/>
    </source>
</evidence>
<proteinExistence type="predicted"/>
<gene>
    <name evidence="6" type="ORF">PC110_g19258</name>
    <name evidence="1" type="ORF">PC113_g14251</name>
    <name evidence="2" type="ORF">PC115_g15227</name>
    <name evidence="3" type="ORF">PC117_g16655</name>
    <name evidence="4" type="ORF">PC118_g15650</name>
    <name evidence="5" type="ORF">PC129_g13969</name>
</gene>
<comment type="caution">
    <text evidence="6">The sequence shown here is derived from an EMBL/GenBank/DDBJ whole genome shotgun (WGS) entry which is preliminary data.</text>
</comment>
<dbReference type="EMBL" id="RCMI01000612">
    <property type="protein sequence ID" value="KAG2903687.1"/>
    <property type="molecule type" value="Genomic_DNA"/>
</dbReference>
<dbReference type="VEuPathDB" id="FungiDB:PC110_g19258"/>
<dbReference type="EMBL" id="RCMG01000487">
    <property type="protein sequence ID" value="KAG2853337.1"/>
    <property type="molecule type" value="Genomic_DNA"/>
</dbReference>
<name>A0A329RHT0_9STRA</name>
<evidence type="ECO:0000313" key="4">
    <source>
        <dbReference type="EMBL" id="KAG2972521.1"/>
    </source>
</evidence>
<dbReference type="EMBL" id="RCMV01000581">
    <property type="protein sequence ID" value="KAG3215136.1"/>
    <property type="molecule type" value="Genomic_DNA"/>
</dbReference>
<dbReference type="EMBL" id="RCMK01000598">
    <property type="protein sequence ID" value="KAG2919945.1"/>
    <property type="molecule type" value="Genomic_DNA"/>
</dbReference>
<reference evidence="1" key="2">
    <citation type="submission" date="2018-10" db="EMBL/GenBank/DDBJ databases">
        <title>Effector identification in a new, highly contiguous assembly of the strawberry crown rot pathogen Phytophthora cactorum.</title>
        <authorList>
            <person name="Armitage A.D."/>
            <person name="Nellist C.F."/>
            <person name="Bates H."/>
            <person name="Vickerstaff R.J."/>
            <person name="Harrison R.J."/>
        </authorList>
    </citation>
    <scope>NUCLEOTIDE SEQUENCE</scope>
    <source>
        <strain evidence="1">15-7</strain>
        <strain evidence="2">4032</strain>
        <strain evidence="3">4040</strain>
        <strain evidence="4">P415</strain>
        <strain evidence="5">P421</strain>
    </source>
</reference>
<dbReference type="Proteomes" id="UP000760860">
    <property type="component" value="Unassembled WGS sequence"/>
</dbReference>
<dbReference type="EMBL" id="RCML01000616">
    <property type="protein sequence ID" value="KAG2972521.1"/>
    <property type="molecule type" value="Genomic_DNA"/>
</dbReference>
<evidence type="ECO:0000313" key="5">
    <source>
        <dbReference type="EMBL" id="KAG3215136.1"/>
    </source>
</evidence>
<evidence type="ECO:0000313" key="3">
    <source>
        <dbReference type="EMBL" id="KAG2919945.1"/>
    </source>
</evidence>
<dbReference type="Proteomes" id="UP000697107">
    <property type="component" value="Unassembled WGS sequence"/>
</dbReference>
<evidence type="ECO:0000313" key="1">
    <source>
        <dbReference type="EMBL" id="KAG2853337.1"/>
    </source>
</evidence>
<sequence>MRVGVRRLPSLLPRPQRVYHHGKHLTCFARRTPSSDLNLRATSSLETFQRRQFSSPPNGHDVPPEGFQEVLDTLARVRARKELFEEYKSQCVFAPSSMSWLANWLMFYHLNRPQSTQLDLIEFIQGAKYAMETTMTAMYSRQFADYVARDAEAPGPLQPDCETAEMVERSLETVSYEAFKSFVLQSASAGIRAEMKKIEVHSAHLLSVQYERVAKRSTTNSSGAKVLGVPVDERLKLAVLFDITEHVSMTMPDSPDAEEIARQNKAIWQFESKVTKPEDIDWIIEPLHLTA</sequence>
<reference evidence="6 7" key="1">
    <citation type="submission" date="2018-01" db="EMBL/GenBank/DDBJ databases">
        <title>Draft genome of the strawberry crown rot pathogen Phytophthora cactorum.</title>
        <authorList>
            <person name="Armitage A.D."/>
            <person name="Lysoe E."/>
            <person name="Nellist C.F."/>
            <person name="Harrison R.J."/>
            <person name="Brurberg M.B."/>
        </authorList>
    </citation>
    <scope>NUCLEOTIDE SEQUENCE [LARGE SCALE GENOMIC DNA]</scope>
    <source>
        <strain evidence="6 7">10300</strain>
    </source>
</reference>
<dbReference type="Proteomes" id="UP000251314">
    <property type="component" value="Unassembled WGS sequence"/>
</dbReference>